<comment type="caution">
    <text evidence="3">The sequence shown here is derived from an EMBL/GenBank/DDBJ whole genome shotgun (WGS) entry which is preliminary data.</text>
</comment>
<dbReference type="Proteomes" id="UP000465601">
    <property type="component" value="Unassembled WGS sequence"/>
</dbReference>
<dbReference type="InterPro" id="IPR041685">
    <property type="entry name" value="AAA_GajA/Old/RecF-like"/>
</dbReference>
<dbReference type="AlphaFoldDB" id="A0A833HL70"/>
<feature type="domain" description="Endonuclease GajA/Old nuclease/RecF-like AAA" evidence="1">
    <location>
        <begin position="1"/>
        <end position="417"/>
    </location>
</feature>
<dbReference type="InterPro" id="IPR027417">
    <property type="entry name" value="P-loop_NTPase"/>
</dbReference>
<dbReference type="PANTHER" id="PTHR43581">
    <property type="entry name" value="ATP/GTP PHOSPHATASE"/>
    <property type="match status" value="1"/>
</dbReference>
<feature type="domain" description="OLD protein-like TOPRIM" evidence="2">
    <location>
        <begin position="471"/>
        <end position="535"/>
    </location>
</feature>
<dbReference type="EMBL" id="WBZB01000071">
    <property type="protein sequence ID" value="KAB3524892.1"/>
    <property type="molecule type" value="Genomic_DNA"/>
</dbReference>
<evidence type="ECO:0000313" key="3">
    <source>
        <dbReference type="EMBL" id="KAB3524892.1"/>
    </source>
</evidence>
<gene>
    <name evidence="3" type="ORF">F8153_15575</name>
</gene>
<accession>A0A833HL70</accession>
<dbReference type="PANTHER" id="PTHR43581:SF4">
    <property type="entry name" value="ATP_GTP PHOSPHATASE"/>
    <property type="match status" value="1"/>
</dbReference>
<dbReference type="Gene3D" id="3.40.50.300">
    <property type="entry name" value="P-loop containing nucleotide triphosphate hydrolases"/>
    <property type="match status" value="1"/>
</dbReference>
<evidence type="ECO:0000259" key="2">
    <source>
        <dbReference type="Pfam" id="PF20469"/>
    </source>
</evidence>
<sequence>MNLSKIEIQNFRKFKNVTLSFDSDITLLAGANNSGKTSIIEFLDQVINGRGKTFKSSDLPVKDTKDWIDEVFQELSAIFSENLDEDSTIKKIIDFLFPTLDNPTNHLLLPTTLKLTVDYNPESDDIRLFADYIMDFDPLINSFYFKYSLISKETNLSKVLSANYRKLKMRFEDITIPENEPKKIDYLKDMLISIYIDSLTEHIEFTDSSFSNCSSIDGKEFRSLFNFNNVCASRNLDDQNTDTTRSLSKNLISLSSHDDNWKQLIESLPDKILQRLETESITEHVHRTSMETLSDAITAISEANGGNTGDMILNIYVTEDSIKSLISQVTNAKYQIDDLTLGESSQGLGYSNMIYILVQLEDYKRSINPLLVNMFFIEEPESHMHPQMQNVFGKYLRTYYRQKGIQGLITTHSSEIVRVTDLKKIRISKSENKFKSKMLDLSSFKEEIKDDPVLDNLYDWFFEVGFSEVVFADRVIFYEGDTERLLIRKLATFQEYSKLNELYIAFVQVGGAYAYNYKRLLEFMGIKSLIITDLDYAKAATTISAIESSETSNSTISNFYKENNNGQIPTVKDLYTWKSADGNIILDGKVNLCYQNAVDGYSRTLEEAMLAKLTGKKAYEALKKSEWKTTRSDNKVSVKMPT</sequence>
<dbReference type="SUPFAM" id="SSF52540">
    <property type="entry name" value="P-loop containing nucleoside triphosphate hydrolases"/>
    <property type="match status" value="1"/>
</dbReference>
<dbReference type="InterPro" id="IPR051396">
    <property type="entry name" value="Bact_Antivir_Def_Nuclease"/>
</dbReference>
<reference evidence="3 4" key="1">
    <citation type="submission" date="2019-10" db="EMBL/GenBank/DDBJ databases">
        <title>Alkaliphilus serpentinus sp. nov. and Alkaliphilus pronyensis sp. nov., two novel anaerobic alkaliphilic species isolated from the serpentinized-hosted hydrothermal field of the Prony Bay (New Caledonia).</title>
        <authorList>
            <person name="Postec A."/>
        </authorList>
    </citation>
    <scope>NUCLEOTIDE SEQUENCE [LARGE SCALE GENOMIC DNA]</scope>
    <source>
        <strain evidence="3 4">LacT</strain>
    </source>
</reference>
<dbReference type="Pfam" id="PF20469">
    <property type="entry name" value="OLD-like_TOPRIM"/>
    <property type="match status" value="1"/>
</dbReference>
<feature type="non-terminal residue" evidence="3">
    <location>
        <position position="642"/>
    </location>
</feature>
<name>A0A833HL70_9FIRM</name>
<dbReference type="Pfam" id="PF13175">
    <property type="entry name" value="AAA_15"/>
    <property type="match status" value="1"/>
</dbReference>
<dbReference type="InterPro" id="IPR034139">
    <property type="entry name" value="TOPRIM_OLD"/>
</dbReference>
<keyword evidence="4" id="KW-1185">Reference proteome</keyword>
<dbReference type="CDD" id="cd01026">
    <property type="entry name" value="TOPRIM_OLD"/>
    <property type="match status" value="1"/>
</dbReference>
<protein>
    <submittedName>
        <fullName evidence="3">AAA family ATPase</fullName>
    </submittedName>
</protein>
<evidence type="ECO:0000259" key="1">
    <source>
        <dbReference type="Pfam" id="PF13175"/>
    </source>
</evidence>
<proteinExistence type="predicted"/>
<organism evidence="3 4">
    <name type="scientific">Alkaliphilus serpentinus</name>
    <dbReference type="NCBI Taxonomy" id="1482731"/>
    <lineage>
        <taxon>Bacteria</taxon>
        <taxon>Bacillati</taxon>
        <taxon>Bacillota</taxon>
        <taxon>Clostridia</taxon>
        <taxon>Peptostreptococcales</taxon>
        <taxon>Natronincolaceae</taxon>
        <taxon>Alkaliphilus</taxon>
    </lineage>
</organism>
<evidence type="ECO:0000313" key="4">
    <source>
        <dbReference type="Proteomes" id="UP000465601"/>
    </source>
</evidence>
<dbReference type="OrthoDB" id="9810873at2"/>